<keyword evidence="8" id="KW-0238">DNA-binding</keyword>
<dbReference type="SMART" id="SM00487">
    <property type="entry name" value="DEXDc"/>
    <property type="match status" value="1"/>
</dbReference>
<dbReference type="PANTHER" id="PTHR47964:SF1">
    <property type="entry name" value="ATP-DEPENDENT DNA HELICASE HOMOLOG RECG, CHLOROPLASTIC"/>
    <property type="match status" value="1"/>
</dbReference>
<dbReference type="SUPFAM" id="SSF52540">
    <property type="entry name" value="P-loop containing nucleoside triphosphate hydrolases"/>
    <property type="match status" value="2"/>
</dbReference>
<evidence type="ECO:0000256" key="7">
    <source>
        <dbReference type="ARBA" id="ARBA00022840"/>
    </source>
</evidence>
<keyword evidence="4 15" id="KW-0227">DNA damage</keyword>
<keyword evidence="10 15" id="KW-0234">DNA repair</keyword>
<keyword evidence="5 15" id="KW-0378">Hydrolase</keyword>
<comment type="catalytic activity">
    <reaction evidence="12 15">
        <text>Couples ATP hydrolysis with the unwinding of duplex DNA by translocating in the 3'-5' direction.</text>
        <dbReference type="EC" id="5.6.2.4"/>
    </reaction>
</comment>
<dbReference type="GO" id="GO:0003677">
    <property type="term" value="F:DNA binding"/>
    <property type="evidence" value="ECO:0007669"/>
    <property type="project" value="UniProtKB-KW"/>
</dbReference>
<comment type="function">
    <text evidence="15">Plays a critical role in recombination and DNA repair. Helps process Holliday junction intermediates to mature products by catalyzing branch migration. Has replication fork regression activity, unwinds stalled or blocked replication forks to make a HJ that can be resolved. Has a DNA unwinding activity characteristic of a DNA helicase with 3'-5' polarity.</text>
</comment>
<dbReference type="AlphaFoldDB" id="A0A1F5EIE7"/>
<dbReference type="NCBIfam" id="TIGR00643">
    <property type="entry name" value="recG"/>
    <property type="match status" value="1"/>
</dbReference>
<keyword evidence="9 15" id="KW-0233">DNA recombination</keyword>
<organism evidence="18 19">
    <name type="scientific">Candidatus Berkelbacteria bacterium RIFCSPHIGHO2_12_FULL_36_9</name>
    <dbReference type="NCBI Taxonomy" id="1797469"/>
    <lineage>
        <taxon>Bacteria</taxon>
        <taxon>Candidatus Berkelbacteria</taxon>
    </lineage>
</organism>
<dbReference type="InterPro" id="IPR004609">
    <property type="entry name" value="ATP-dep_DNA_helicase_RecG"/>
</dbReference>
<evidence type="ECO:0000256" key="11">
    <source>
        <dbReference type="ARBA" id="ARBA00023235"/>
    </source>
</evidence>
<evidence type="ECO:0000313" key="19">
    <source>
        <dbReference type="Proteomes" id="UP000176451"/>
    </source>
</evidence>
<feature type="domain" description="Helicase ATP-binding" evidence="16">
    <location>
        <begin position="296"/>
        <end position="496"/>
    </location>
</feature>
<dbReference type="InterPro" id="IPR045562">
    <property type="entry name" value="RecG_dom3_C"/>
</dbReference>
<dbReference type="SMART" id="SM00490">
    <property type="entry name" value="HELICc"/>
    <property type="match status" value="1"/>
</dbReference>
<dbReference type="GO" id="GO:0005524">
    <property type="term" value="F:ATP binding"/>
    <property type="evidence" value="ECO:0007669"/>
    <property type="project" value="UniProtKB-KW"/>
</dbReference>
<dbReference type="GO" id="GO:0006310">
    <property type="term" value="P:DNA recombination"/>
    <property type="evidence" value="ECO:0007669"/>
    <property type="project" value="UniProtKB-UniRule"/>
</dbReference>
<evidence type="ECO:0000256" key="2">
    <source>
        <dbReference type="ARBA" id="ARBA00017846"/>
    </source>
</evidence>
<keyword evidence="7 15" id="KW-0067">ATP-binding</keyword>
<evidence type="ECO:0000256" key="3">
    <source>
        <dbReference type="ARBA" id="ARBA00022741"/>
    </source>
</evidence>
<gene>
    <name evidence="18" type="ORF">A3F08_00185</name>
</gene>
<feature type="domain" description="Helicase C-terminal" evidence="17">
    <location>
        <begin position="515"/>
        <end position="690"/>
    </location>
</feature>
<dbReference type="GO" id="GO:0006281">
    <property type="term" value="P:DNA repair"/>
    <property type="evidence" value="ECO:0007669"/>
    <property type="project" value="UniProtKB-UniRule"/>
</dbReference>
<dbReference type="InterPro" id="IPR012340">
    <property type="entry name" value="NA-bd_OB-fold"/>
</dbReference>
<comment type="caution">
    <text evidence="18">The sequence shown here is derived from an EMBL/GenBank/DDBJ whole genome shotgun (WGS) entry which is preliminary data.</text>
</comment>
<reference evidence="18 19" key="1">
    <citation type="journal article" date="2016" name="Nat. Commun.">
        <title>Thousands of microbial genomes shed light on interconnected biogeochemical processes in an aquifer system.</title>
        <authorList>
            <person name="Anantharaman K."/>
            <person name="Brown C.T."/>
            <person name="Hug L.A."/>
            <person name="Sharon I."/>
            <person name="Castelle C.J."/>
            <person name="Probst A.J."/>
            <person name="Thomas B.C."/>
            <person name="Singh A."/>
            <person name="Wilkins M.J."/>
            <person name="Karaoz U."/>
            <person name="Brodie E.L."/>
            <person name="Williams K.H."/>
            <person name="Hubbard S.S."/>
            <person name="Banfield J.F."/>
        </authorList>
    </citation>
    <scope>NUCLEOTIDE SEQUENCE [LARGE SCALE GENOMIC DNA]</scope>
</reference>
<protein>
    <recommendedName>
        <fullName evidence="2 15">ATP-dependent DNA helicase RecG</fullName>
        <ecNumber evidence="13 15">5.6.2.4</ecNumber>
    </recommendedName>
</protein>
<dbReference type="EMBL" id="MEZV01000022">
    <property type="protein sequence ID" value="OGD66976.1"/>
    <property type="molecule type" value="Genomic_DNA"/>
</dbReference>
<dbReference type="Pfam" id="PF17191">
    <property type="entry name" value="RecG_wedge"/>
    <property type="match status" value="2"/>
</dbReference>
<comment type="catalytic activity">
    <reaction evidence="14 15">
        <text>ATP + H2O = ADP + phosphate + H(+)</text>
        <dbReference type="Rhea" id="RHEA:13065"/>
        <dbReference type="ChEBI" id="CHEBI:15377"/>
        <dbReference type="ChEBI" id="CHEBI:15378"/>
        <dbReference type="ChEBI" id="CHEBI:30616"/>
        <dbReference type="ChEBI" id="CHEBI:43474"/>
        <dbReference type="ChEBI" id="CHEBI:456216"/>
        <dbReference type="EC" id="5.6.2.4"/>
    </reaction>
</comment>
<dbReference type="PROSITE" id="PS51192">
    <property type="entry name" value="HELICASE_ATP_BIND_1"/>
    <property type="match status" value="1"/>
</dbReference>
<evidence type="ECO:0000259" key="16">
    <source>
        <dbReference type="PROSITE" id="PS51192"/>
    </source>
</evidence>
<evidence type="ECO:0000256" key="15">
    <source>
        <dbReference type="RuleBase" id="RU363016"/>
    </source>
</evidence>
<dbReference type="PROSITE" id="PS51194">
    <property type="entry name" value="HELICASE_CTER"/>
    <property type="match status" value="1"/>
</dbReference>
<evidence type="ECO:0000256" key="13">
    <source>
        <dbReference type="ARBA" id="ARBA00034808"/>
    </source>
</evidence>
<dbReference type="Gene3D" id="3.40.50.300">
    <property type="entry name" value="P-loop containing nucleotide triphosphate hydrolases"/>
    <property type="match status" value="2"/>
</dbReference>
<proteinExistence type="inferred from homology"/>
<dbReference type="InterPro" id="IPR001650">
    <property type="entry name" value="Helicase_C-like"/>
</dbReference>
<evidence type="ECO:0000256" key="14">
    <source>
        <dbReference type="ARBA" id="ARBA00048988"/>
    </source>
</evidence>
<dbReference type="EC" id="5.6.2.4" evidence="13 15"/>
<dbReference type="Proteomes" id="UP000176451">
    <property type="component" value="Unassembled WGS sequence"/>
</dbReference>
<dbReference type="InterPro" id="IPR033454">
    <property type="entry name" value="RecG_wedge"/>
</dbReference>
<evidence type="ECO:0000313" key="18">
    <source>
        <dbReference type="EMBL" id="OGD66976.1"/>
    </source>
</evidence>
<evidence type="ECO:0000256" key="1">
    <source>
        <dbReference type="ARBA" id="ARBA00007504"/>
    </source>
</evidence>
<comment type="similarity">
    <text evidence="1 15">Belongs to the helicase family. RecG subfamily.</text>
</comment>
<dbReference type="Pfam" id="PF19833">
    <property type="entry name" value="RecG_dom3_C"/>
    <property type="match status" value="1"/>
</dbReference>
<dbReference type="InterPro" id="IPR027417">
    <property type="entry name" value="P-loop_NTPase"/>
</dbReference>
<dbReference type="STRING" id="1797469.A3F08_00185"/>
<dbReference type="InterPro" id="IPR014001">
    <property type="entry name" value="Helicase_ATP-bd"/>
</dbReference>
<evidence type="ECO:0000256" key="5">
    <source>
        <dbReference type="ARBA" id="ARBA00022801"/>
    </source>
</evidence>
<keyword evidence="3 15" id="KW-0547">Nucleotide-binding</keyword>
<dbReference type="PANTHER" id="PTHR47964">
    <property type="entry name" value="ATP-DEPENDENT DNA HELICASE HOMOLOG RECG, CHLOROPLASTIC"/>
    <property type="match status" value="1"/>
</dbReference>
<dbReference type="InterPro" id="IPR047112">
    <property type="entry name" value="RecG/Mfd"/>
</dbReference>
<evidence type="ECO:0000256" key="12">
    <source>
        <dbReference type="ARBA" id="ARBA00034617"/>
    </source>
</evidence>
<dbReference type="Pfam" id="PF00270">
    <property type="entry name" value="DEAD"/>
    <property type="match status" value="1"/>
</dbReference>
<evidence type="ECO:0000259" key="17">
    <source>
        <dbReference type="PROSITE" id="PS51194"/>
    </source>
</evidence>
<dbReference type="GO" id="GO:0043138">
    <property type="term" value="F:3'-5' DNA helicase activity"/>
    <property type="evidence" value="ECO:0007669"/>
    <property type="project" value="UniProtKB-EC"/>
</dbReference>
<dbReference type="CDD" id="cd17992">
    <property type="entry name" value="DEXHc_RecG"/>
    <property type="match status" value="1"/>
</dbReference>
<dbReference type="GO" id="GO:0016887">
    <property type="term" value="F:ATP hydrolysis activity"/>
    <property type="evidence" value="ECO:0007669"/>
    <property type="project" value="RHEA"/>
</dbReference>
<evidence type="ECO:0000256" key="4">
    <source>
        <dbReference type="ARBA" id="ARBA00022763"/>
    </source>
</evidence>
<evidence type="ECO:0000256" key="8">
    <source>
        <dbReference type="ARBA" id="ARBA00023125"/>
    </source>
</evidence>
<keyword evidence="11" id="KW-0413">Isomerase</keyword>
<accession>A0A1F5EIE7</accession>
<name>A0A1F5EIE7_9BACT</name>
<sequence>MIKLDTPIQYLKGVGPKMSNKLSKLEIKAIQDLLFYFPRTWNDLSQVMPILQLRIGNSYNIKAKIIQISSQRSLRKKMSIISANVEDVATPEVAYSTGGYSRQITNQNDFTQATSGVARLKIVWFNQPFLIQNFKVGQTWIFSGKVEWDFQNQCKVMTSPTYESEAKIFPIYPETQGVTSKYLRRLIKNVLDQDIALEDYLPHEIKSGENLIDLNSAIRQIHQPNNQKEISEAKKRLAFDELFLIVLRMMIIKRELSVQNAPKMNVDKNSLVKLTKSLPYQLTNAQRKAAWEIIQNLSKSTPMNRLLEGDVGSGKTIVAAMATLNVIKNDYQVVWMAPTEILALQHFDNINRLLEEFDIDIALLTANNKARISDIKNQKSKIKNNDKQYAISDTLSADLIIGTHALIQEGIEFNNLGLVIIDEQHRFGVKQRAKLAASRTYADTKNHADLRGHTQRQSASSQRSSALVPHFLSMTATPIPRTLALSLYGDLDISVLDEIPKGRQKVITRLVDPVNRDKTYQFIRDQVRNGRQAFVICPLIEENDKRLAISNKLFDLERKSVKKEYEKLSNEIFPDLKIAIMHGRMKAKEKEKIMSDFKNSKINILVSTSVIEVGIDVPNATIMMIENADRFGLAQLHQFRGRVGRGKHQSYCLLFSSSLSSEENRRLKSMVECNDGFKLAEKDLEIRGPGQFAGSLQHGLPDLKMASLTDIILFTKVRRAAEKIVNHGIENYFILSQKIKEFDSLNHLE</sequence>
<keyword evidence="6 15" id="KW-0347">Helicase</keyword>
<dbReference type="Pfam" id="PF00271">
    <property type="entry name" value="Helicase_C"/>
    <property type="match status" value="1"/>
</dbReference>
<dbReference type="SUPFAM" id="SSF50249">
    <property type="entry name" value="Nucleic acid-binding proteins"/>
    <property type="match status" value="1"/>
</dbReference>
<evidence type="ECO:0000256" key="10">
    <source>
        <dbReference type="ARBA" id="ARBA00023204"/>
    </source>
</evidence>
<dbReference type="Gene3D" id="2.40.50.140">
    <property type="entry name" value="Nucleic acid-binding proteins"/>
    <property type="match status" value="1"/>
</dbReference>
<dbReference type="InterPro" id="IPR011545">
    <property type="entry name" value="DEAD/DEAH_box_helicase_dom"/>
</dbReference>
<evidence type="ECO:0000256" key="9">
    <source>
        <dbReference type="ARBA" id="ARBA00023172"/>
    </source>
</evidence>
<evidence type="ECO:0000256" key="6">
    <source>
        <dbReference type="ARBA" id="ARBA00022806"/>
    </source>
</evidence>